<keyword evidence="1" id="KW-0812">Transmembrane</keyword>
<sequence length="226" mass="22848">MSFQTLEAVATRRSVVRVDLLPQEVAAARGGRLLRAGLGAGLVAVVGVACAAYAVTAGHVSTATDALTTEQQRTSQLQQEQRRYADVPKVMAQLQTARDVQKEVTSGDVPTYLLLDQLASRSPADLALTAVNITVAGASTSSTASSTASSAATPASDPLAVTGIGTVSVTGQTHSQGQVASFMDAVAALDGLADPRLTGSTLDPATGLITFTTTATLTDDATSSAG</sequence>
<comment type="caution">
    <text evidence="2">The sequence shown here is derived from an EMBL/GenBank/DDBJ whole genome shotgun (WGS) entry which is preliminary data.</text>
</comment>
<dbReference type="EMBL" id="JACCBB010000001">
    <property type="protein sequence ID" value="NYD20816.1"/>
    <property type="molecule type" value="Genomic_DNA"/>
</dbReference>
<proteinExistence type="predicted"/>
<organism evidence="2 3">
    <name type="scientific">Kineococcus aurantiacus</name>
    <dbReference type="NCBI Taxonomy" id="37633"/>
    <lineage>
        <taxon>Bacteria</taxon>
        <taxon>Bacillati</taxon>
        <taxon>Actinomycetota</taxon>
        <taxon>Actinomycetes</taxon>
        <taxon>Kineosporiales</taxon>
        <taxon>Kineosporiaceae</taxon>
        <taxon>Kineococcus</taxon>
    </lineage>
</organism>
<dbReference type="AlphaFoldDB" id="A0A7Y9DGY9"/>
<keyword evidence="1" id="KW-0472">Membrane</keyword>
<feature type="transmembrane region" description="Helical" evidence="1">
    <location>
        <begin position="33"/>
        <end position="55"/>
    </location>
</feature>
<name>A0A7Y9DGY9_9ACTN</name>
<gene>
    <name evidence="2" type="ORF">BJ968_000356</name>
</gene>
<reference evidence="2 3" key="1">
    <citation type="submission" date="2020-07" db="EMBL/GenBank/DDBJ databases">
        <title>Sequencing the genomes of 1000 actinobacteria strains.</title>
        <authorList>
            <person name="Klenk H.-P."/>
        </authorList>
    </citation>
    <scope>NUCLEOTIDE SEQUENCE [LARGE SCALE GENOMIC DNA]</scope>
    <source>
        <strain evidence="2 3">DSM 7487</strain>
    </source>
</reference>
<protein>
    <submittedName>
        <fullName evidence="2">Tfp pilus assembly protein PilN</fullName>
    </submittedName>
</protein>
<evidence type="ECO:0000313" key="3">
    <source>
        <dbReference type="Proteomes" id="UP000521922"/>
    </source>
</evidence>
<dbReference type="RefSeq" id="WP_179748696.1">
    <property type="nucleotide sequence ID" value="NZ_BAAAGN010000002.1"/>
</dbReference>
<accession>A0A7Y9DGY9</accession>
<evidence type="ECO:0000256" key="1">
    <source>
        <dbReference type="SAM" id="Phobius"/>
    </source>
</evidence>
<evidence type="ECO:0000313" key="2">
    <source>
        <dbReference type="EMBL" id="NYD20816.1"/>
    </source>
</evidence>
<keyword evidence="1" id="KW-1133">Transmembrane helix</keyword>
<keyword evidence="3" id="KW-1185">Reference proteome</keyword>
<dbReference type="Proteomes" id="UP000521922">
    <property type="component" value="Unassembled WGS sequence"/>
</dbReference>